<evidence type="ECO:0000256" key="1">
    <source>
        <dbReference type="SAM" id="Coils"/>
    </source>
</evidence>
<dbReference type="Proteomes" id="UP000032746">
    <property type="component" value="Chromosome"/>
</dbReference>
<proteinExistence type="predicted"/>
<dbReference type="PATRIC" id="fig|470.1345.peg.2955"/>
<evidence type="ECO:0000313" key="3">
    <source>
        <dbReference type="Proteomes" id="UP000032746"/>
    </source>
</evidence>
<dbReference type="AlphaFoldDB" id="A0A0D5YLM5"/>
<reference evidence="3" key="2">
    <citation type="submission" date="2015-03" db="EMBL/GenBank/DDBJ databases">
        <authorList>
            <person name="Gallagher L.A."/>
            <person name="Hayden H.S."/>
            <person name="Weiss E.J."/>
            <person name="Hager K.R."/>
            <person name="Ramage E."/>
            <person name="Radey M.R."/>
            <person name="Bydalek R."/>
            <person name="Manoil C."/>
            <person name="Miller S.I."/>
            <person name="Brittnacher M.J."/>
        </authorList>
    </citation>
    <scope>NUCLEOTIDE SEQUENCE [LARGE SCALE GENOMIC DNA]</scope>
    <source>
        <strain evidence="3">AB5075-UW</strain>
    </source>
</reference>
<keyword evidence="1" id="KW-0175">Coiled coil</keyword>
<reference evidence="2 3" key="1">
    <citation type="journal article" date="2015" name="J. Bacteriol.">
        <title>Resources for Genetic and Genomic Analysis of Emerging Pathogen Acinetobacter baumannii.</title>
        <authorList>
            <person name="Gallagher L.A."/>
            <person name="Ramage E."/>
            <person name="Weiss E.J."/>
            <person name="Radey M."/>
            <person name="Hayden H.S."/>
            <person name="Held K.G."/>
            <person name="Huse H.K."/>
            <person name="Zurawski D.V."/>
            <person name="Brittnacher M.J."/>
            <person name="Manoil C."/>
        </authorList>
    </citation>
    <scope>NUCLEOTIDE SEQUENCE [LARGE SCALE GENOMIC DNA]</scope>
    <source>
        <strain evidence="2 3">AB5075-UW</strain>
    </source>
</reference>
<protein>
    <submittedName>
        <fullName evidence="2">Uncharacterized protein</fullName>
    </submittedName>
</protein>
<dbReference type="EMBL" id="CP008706">
    <property type="protein sequence ID" value="AKA32716.1"/>
    <property type="molecule type" value="Genomic_DNA"/>
</dbReference>
<accession>A0A0D5YLM5</accession>
<feature type="coiled-coil region" evidence="1">
    <location>
        <begin position="176"/>
        <end position="203"/>
    </location>
</feature>
<evidence type="ECO:0000313" key="2">
    <source>
        <dbReference type="EMBL" id="AKA32716.1"/>
    </source>
</evidence>
<organism evidence="2 3">
    <name type="scientific">Acinetobacter baumannii</name>
    <dbReference type="NCBI Taxonomy" id="470"/>
    <lineage>
        <taxon>Bacteria</taxon>
        <taxon>Pseudomonadati</taxon>
        <taxon>Pseudomonadota</taxon>
        <taxon>Gammaproteobacteria</taxon>
        <taxon>Moraxellales</taxon>
        <taxon>Moraxellaceae</taxon>
        <taxon>Acinetobacter</taxon>
        <taxon>Acinetobacter calcoaceticus/baumannii complex</taxon>
    </lineage>
</organism>
<gene>
    <name evidence="2" type="ORF">ABUW_3003</name>
</gene>
<sequence length="205" mass="24340">MVMAFFLKSNYPIYEYDFNRSVAYDVIKDALTLGAAFLAPVAAFVLFSDWRSEHKIKSTLQLLDDLNDLSFHIKNGFGFYHAKIIMEKEITTNEFRNREDRQRLLWELIELRRMNGKFLIKNGKINVYQELIVTFDNLASKILDDLHILEYFSFRIARDKNSIESEYNQKNRLENFQKYDEKFKKLEALLKEITNQAVDVKESIL</sequence>
<name>A0A0D5YLM5_ACIBA</name>